<organism evidence="2 3">
    <name type="scientific">Pelagomonas calceolata</name>
    <dbReference type="NCBI Taxonomy" id="35677"/>
    <lineage>
        <taxon>Eukaryota</taxon>
        <taxon>Sar</taxon>
        <taxon>Stramenopiles</taxon>
        <taxon>Ochrophyta</taxon>
        <taxon>Pelagophyceae</taxon>
        <taxon>Pelagomonadales</taxon>
        <taxon>Pelagomonadaceae</taxon>
        <taxon>Pelagomonas</taxon>
    </lineage>
</organism>
<dbReference type="OrthoDB" id="75701at2759"/>
<dbReference type="AlphaFoldDB" id="A0A8J2WL14"/>
<evidence type="ECO:0000313" key="2">
    <source>
        <dbReference type="EMBL" id="CAH0372345.1"/>
    </source>
</evidence>
<proteinExistence type="predicted"/>
<keyword evidence="1" id="KW-0175">Coiled coil</keyword>
<dbReference type="PANTHER" id="PTHR37473">
    <property type="entry name" value="EF-HAND DOMAIN-CONTAINING PROTEIN"/>
    <property type="match status" value="1"/>
</dbReference>
<sequence length="266" mass="30403">MAEAAAAEPAAETTPAADMTVEVQRSQVLEETQPGHGASARHIWPAASTTSVMCDAKNQRIRSEADMKLLANRIQHLQLAEERARKKIAETKSRTSEIMALKKRNLLFAEQKKRLKAEREITISALQQAVTTAKVSQREHIRASRALAESRRRDTSNKVKQTLAELNARHERDMVNLQAKHRTLNLIGREAHERHRQVKEERRAERERRVKQQYADAVDAETARALEAQRLIREMAEHEERLMKSLRETQAAQTQAFEDLQSTLKL</sequence>
<dbReference type="Proteomes" id="UP000789595">
    <property type="component" value="Unassembled WGS sequence"/>
</dbReference>
<feature type="coiled-coil region" evidence="1">
    <location>
        <begin position="67"/>
        <end position="94"/>
    </location>
</feature>
<dbReference type="EMBL" id="CAKKNE010000003">
    <property type="protein sequence ID" value="CAH0372345.1"/>
    <property type="molecule type" value="Genomic_DNA"/>
</dbReference>
<protein>
    <submittedName>
        <fullName evidence="2">Uncharacterized protein</fullName>
    </submittedName>
</protein>
<name>A0A8J2WL14_9STRA</name>
<evidence type="ECO:0000313" key="3">
    <source>
        <dbReference type="Proteomes" id="UP000789595"/>
    </source>
</evidence>
<dbReference type="PANTHER" id="PTHR37473:SF1">
    <property type="entry name" value="EF-HAND DOMAIN-CONTAINING PROTEIN"/>
    <property type="match status" value="1"/>
</dbReference>
<keyword evidence="3" id="KW-1185">Reference proteome</keyword>
<reference evidence="2" key="1">
    <citation type="submission" date="2021-11" db="EMBL/GenBank/DDBJ databases">
        <authorList>
            <consortium name="Genoscope - CEA"/>
            <person name="William W."/>
        </authorList>
    </citation>
    <scope>NUCLEOTIDE SEQUENCE</scope>
</reference>
<feature type="coiled-coil region" evidence="1">
    <location>
        <begin position="228"/>
        <end position="255"/>
    </location>
</feature>
<comment type="caution">
    <text evidence="2">The sequence shown here is derived from an EMBL/GenBank/DDBJ whole genome shotgun (WGS) entry which is preliminary data.</text>
</comment>
<accession>A0A8J2WL14</accession>
<evidence type="ECO:0000256" key="1">
    <source>
        <dbReference type="SAM" id="Coils"/>
    </source>
</evidence>
<gene>
    <name evidence="2" type="ORF">PECAL_3P23320</name>
</gene>